<keyword evidence="1" id="KW-0812">Transmembrane</keyword>
<dbReference type="GeneID" id="76212560"/>
<keyword evidence="1" id="KW-1133">Transmembrane helix</keyword>
<protein>
    <submittedName>
        <fullName evidence="2">Uncharacterized protein</fullName>
    </submittedName>
</protein>
<keyword evidence="1" id="KW-0472">Membrane</keyword>
<dbReference type="EMBL" id="RBOJ01000025">
    <property type="protein sequence ID" value="RMM53907.1"/>
    <property type="molecule type" value="Genomic_DNA"/>
</dbReference>
<evidence type="ECO:0000256" key="1">
    <source>
        <dbReference type="SAM" id="Phobius"/>
    </source>
</evidence>
<accession>A0A3M3EWA7</accession>
<name>A0A3M3EWA7_9PSED</name>
<dbReference type="Proteomes" id="UP000270661">
    <property type="component" value="Unassembled WGS sequence"/>
</dbReference>
<dbReference type="AlphaFoldDB" id="A0A3M3EWA7"/>
<evidence type="ECO:0000313" key="3">
    <source>
        <dbReference type="Proteomes" id="UP000270661"/>
    </source>
</evidence>
<sequence>MESRVVKLETHVEYIRHELNGMGVDLREHRTETRLDFRVLFAALIVASLGLAGMMAKGFGWL</sequence>
<comment type="caution">
    <text evidence="2">The sequence shown here is derived from an EMBL/GenBank/DDBJ whole genome shotgun (WGS) entry which is preliminary data.</text>
</comment>
<proteinExistence type="predicted"/>
<feature type="transmembrane region" description="Helical" evidence="1">
    <location>
        <begin position="37"/>
        <end position="56"/>
    </location>
</feature>
<keyword evidence="3" id="KW-1185">Reference proteome</keyword>
<dbReference type="OrthoDB" id="6903699at2"/>
<evidence type="ECO:0000313" key="2">
    <source>
        <dbReference type="EMBL" id="RMM53907.1"/>
    </source>
</evidence>
<reference evidence="2 3" key="1">
    <citation type="submission" date="2018-08" db="EMBL/GenBank/DDBJ databases">
        <title>Recombination of ecologically and evolutionarily significant loci maintains genetic cohesion in the Pseudomonas syringae species complex.</title>
        <authorList>
            <person name="Dillon M."/>
            <person name="Thakur S."/>
            <person name="Almeida R.N.D."/>
            <person name="Weir B.S."/>
            <person name="Guttman D.S."/>
        </authorList>
    </citation>
    <scope>NUCLEOTIDE SEQUENCE [LARGE SCALE GENOMIC DNA]</scope>
    <source>
        <strain evidence="2 3">NCPPB2445</strain>
    </source>
</reference>
<dbReference type="RefSeq" id="WP_041024573.1">
    <property type="nucleotide sequence ID" value="NZ_CP072011.1"/>
</dbReference>
<gene>
    <name evidence="2" type="ORF">ALQ77_01320</name>
</gene>
<organism evidence="2 3">
    <name type="scientific">Pseudomonas corrugata</name>
    <dbReference type="NCBI Taxonomy" id="47879"/>
    <lineage>
        <taxon>Bacteria</taxon>
        <taxon>Pseudomonadati</taxon>
        <taxon>Pseudomonadota</taxon>
        <taxon>Gammaproteobacteria</taxon>
        <taxon>Pseudomonadales</taxon>
        <taxon>Pseudomonadaceae</taxon>
        <taxon>Pseudomonas</taxon>
    </lineage>
</organism>